<reference evidence="1" key="1">
    <citation type="submission" date="2024-09" db="EMBL/GenBank/DDBJ databases">
        <title>Black Yeasts Isolated from many extreme environments.</title>
        <authorList>
            <person name="Coleine C."/>
            <person name="Stajich J.E."/>
            <person name="Selbmann L."/>
        </authorList>
    </citation>
    <scope>NUCLEOTIDE SEQUENCE</scope>
    <source>
        <strain evidence="1">CCFEE 5737</strain>
    </source>
</reference>
<gene>
    <name evidence="1" type="ORF">LTS18_010489</name>
</gene>
<keyword evidence="2" id="KW-1185">Reference proteome</keyword>
<organism evidence="1 2">
    <name type="scientific">Coniosporium uncinatum</name>
    <dbReference type="NCBI Taxonomy" id="93489"/>
    <lineage>
        <taxon>Eukaryota</taxon>
        <taxon>Fungi</taxon>
        <taxon>Dikarya</taxon>
        <taxon>Ascomycota</taxon>
        <taxon>Pezizomycotina</taxon>
        <taxon>Dothideomycetes</taxon>
        <taxon>Dothideomycetes incertae sedis</taxon>
        <taxon>Coniosporium</taxon>
    </lineage>
</organism>
<comment type="caution">
    <text evidence="1">The sequence shown here is derived from an EMBL/GenBank/DDBJ whole genome shotgun (WGS) entry which is preliminary data.</text>
</comment>
<sequence length="84" mass="9527">MYIYNGFEGHGMCGCMENILVAFQDEFNQKQRDLKSMWAIVAAFAQRLNLEKLYYYGGLDDGERAEVTMAMIGKTVLAMLSLSD</sequence>
<dbReference type="Proteomes" id="UP001186974">
    <property type="component" value="Unassembled WGS sequence"/>
</dbReference>
<evidence type="ECO:0000313" key="2">
    <source>
        <dbReference type="Proteomes" id="UP001186974"/>
    </source>
</evidence>
<protein>
    <submittedName>
        <fullName evidence="1">Uncharacterized protein</fullName>
    </submittedName>
</protein>
<accession>A0ACC3DLH4</accession>
<name>A0ACC3DLH4_9PEZI</name>
<proteinExistence type="predicted"/>
<dbReference type="EMBL" id="JAWDJW010002939">
    <property type="protein sequence ID" value="KAK3077358.1"/>
    <property type="molecule type" value="Genomic_DNA"/>
</dbReference>
<evidence type="ECO:0000313" key="1">
    <source>
        <dbReference type="EMBL" id="KAK3077358.1"/>
    </source>
</evidence>